<accession>A0A5C5WBK0</accession>
<name>A0A5C5WBK0_9BACT</name>
<evidence type="ECO:0000313" key="4">
    <source>
        <dbReference type="EMBL" id="TWT48278.1"/>
    </source>
</evidence>
<dbReference type="EMBL" id="SJPH01000001">
    <property type="protein sequence ID" value="TWT48278.1"/>
    <property type="molecule type" value="Genomic_DNA"/>
</dbReference>
<dbReference type="InterPro" id="IPR003616">
    <property type="entry name" value="Post-SET_dom"/>
</dbReference>
<evidence type="ECO:0000256" key="2">
    <source>
        <dbReference type="ARBA" id="ARBA00022691"/>
    </source>
</evidence>
<dbReference type="AlphaFoldDB" id="A0A5C5WBK0"/>
<keyword evidence="5" id="KW-1185">Reference proteome</keyword>
<organism evidence="4 5">
    <name type="scientific">Botrimarina hoheduenensis</name>
    <dbReference type="NCBI Taxonomy" id="2528000"/>
    <lineage>
        <taxon>Bacteria</taxon>
        <taxon>Pseudomonadati</taxon>
        <taxon>Planctomycetota</taxon>
        <taxon>Planctomycetia</taxon>
        <taxon>Pirellulales</taxon>
        <taxon>Lacipirellulaceae</taxon>
        <taxon>Botrimarina</taxon>
    </lineage>
</organism>
<evidence type="ECO:0000259" key="3">
    <source>
        <dbReference type="PROSITE" id="PS50868"/>
    </source>
</evidence>
<dbReference type="SUPFAM" id="SSF82199">
    <property type="entry name" value="SET domain"/>
    <property type="match status" value="1"/>
</dbReference>
<keyword evidence="2" id="KW-0949">S-adenosyl-L-methionine</keyword>
<dbReference type="InterPro" id="IPR001214">
    <property type="entry name" value="SET_dom"/>
</dbReference>
<dbReference type="PANTHER" id="PTHR12350">
    <property type="entry name" value="HISTONE-LYSINE N-METHYLTRANSFERASE-RELATED"/>
    <property type="match status" value="1"/>
</dbReference>
<evidence type="ECO:0000313" key="5">
    <source>
        <dbReference type="Proteomes" id="UP000318995"/>
    </source>
</evidence>
<sequence length="139" mass="15418">MVADEPSAEAFKVIDVDDQRGQGILVLRAFQRGEILFRMNGQLTKQMTLHSLQVGPELHLDDPWFAGKTLHSCDPNSELEVETLLFTAVRDILPGELLTMDYDHTEDVLFRAFECHCGGPSCRGYVGGRKVSVPAASNK</sequence>
<dbReference type="PROSITE" id="PS50868">
    <property type="entry name" value="POST_SET"/>
    <property type="match status" value="1"/>
</dbReference>
<dbReference type="Proteomes" id="UP000318995">
    <property type="component" value="Unassembled WGS sequence"/>
</dbReference>
<dbReference type="GO" id="GO:0016740">
    <property type="term" value="F:transferase activity"/>
    <property type="evidence" value="ECO:0007669"/>
    <property type="project" value="UniProtKB-KW"/>
</dbReference>
<feature type="domain" description="Post-SET" evidence="3">
    <location>
        <begin position="111"/>
        <end position="127"/>
    </location>
</feature>
<dbReference type="InterPro" id="IPR053201">
    <property type="entry name" value="Flavunoidine_N-MTase"/>
</dbReference>
<reference evidence="4 5" key="1">
    <citation type="submission" date="2019-02" db="EMBL/GenBank/DDBJ databases">
        <title>Deep-cultivation of Planctomycetes and their phenomic and genomic characterization uncovers novel biology.</title>
        <authorList>
            <person name="Wiegand S."/>
            <person name="Jogler M."/>
            <person name="Boedeker C."/>
            <person name="Pinto D."/>
            <person name="Vollmers J."/>
            <person name="Rivas-Marin E."/>
            <person name="Kohn T."/>
            <person name="Peeters S.H."/>
            <person name="Heuer A."/>
            <person name="Rast P."/>
            <person name="Oberbeckmann S."/>
            <person name="Bunk B."/>
            <person name="Jeske O."/>
            <person name="Meyerdierks A."/>
            <person name="Storesund J.E."/>
            <person name="Kallscheuer N."/>
            <person name="Luecker S."/>
            <person name="Lage O.M."/>
            <person name="Pohl T."/>
            <person name="Merkel B.J."/>
            <person name="Hornburger P."/>
            <person name="Mueller R.-W."/>
            <person name="Bruemmer F."/>
            <person name="Labrenz M."/>
            <person name="Spormann A.M."/>
            <person name="Op Den Camp H."/>
            <person name="Overmann J."/>
            <person name="Amann R."/>
            <person name="Jetten M.S.M."/>
            <person name="Mascher T."/>
            <person name="Medema M.H."/>
            <person name="Devos D.P."/>
            <person name="Kaster A.-K."/>
            <person name="Ovreas L."/>
            <person name="Rohde M."/>
            <person name="Galperin M.Y."/>
            <person name="Jogler C."/>
        </authorList>
    </citation>
    <scope>NUCLEOTIDE SEQUENCE [LARGE SCALE GENOMIC DNA]</scope>
    <source>
        <strain evidence="4 5">Pla111</strain>
    </source>
</reference>
<evidence type="ECO:0000256" key="1">
    <source>
        <dbReference type="ARBA" id="ARBA00022679"/>
    </source>
</evidence>
<proteinExistence type="predicted"/>
<comment type="caution">
    <text evidence="4">The sequence shown here is derived from an EMBL/GenBank/DDBJ whole genome shotgun (WGS) entry which is preliminary data.</text>
</comment>
<gene>
    <name evidence="4" type="ORF">Pla111_00390</name>
</gene>
<dbReference type="PANTHER" id="PTHR12350:SF19">
    <property type="entry name" value="SET DOMAIN-CONTAINING PROTEIN"/>
    <property type="match status" value="1"/>
</dbReference>
<dbReference type="Pfam" id="PF00856">
    <property type="entry name" value="SET"/>
    <property type="match status" value="1"/>
</dbReference>
<dbReference type="Gene3D" id="2.170.270.10">
    <property type="entry name" value="SET domain"/>
    <property type="match status" value="1"/>
</dbReference>
<dbReference type="InterPro" id="IPR046341">
    <property type="entry name" value="SET_dom_sf"/>
</dbReference>
<keyword evidence="1" id="KW-0808">Transferase</keyword>
<protein>
    <recommendedName>
        <fullName evidence="3">Post-SET domain-containing protein</fullName>
    </recommendedName>
</protein>